<evidence type="ECO:0000313" key="2">
    <source>
        <dbReference type="EMBL" id="GMS80739.1"/>
    </source>
</evidence>
<reference evidence="2" key="1">
    <citation type="submission" date="2023-10" db="EMBL/GenBank/DDBJ databases">
        <title>Genome assembly of Pristionchus species.</title>
        <authorList>
            <person name="Yoshida K."/>
            <person name="Sommer R.J."/>
        </authorList>
    </citation>
    <scope>NUCLEOTIDE SEQUENCE</scope>
    <source>
        <strain evidence="2">RS0144</strain>
    </source>
</reference>
<accession>A0AAV5SKX7</accession>
<keyword evidence="3" id="KW-1185">Reference proteome</keyword>
<keyword evidence="1" id="KW-0732">Signal</keyword>
<feature type="non-terminal residue" evidence="2">
    <location>
        <position position="1"/>
    </location>
</feature>
<evidence type="ECO:0000256" key="1">
    <source>
        <dbReference type="SAM" id="SignalP"/>
    </source>
</evidence>
<comment type="caution">
    <text evidence="2">The sequence shown here is derived from an EMBL/GenBank/DDBJ whole genome shotgun (WGS) entry which is preliminary data.</text>
</comment>
<evidence type="ECO:0000313" key="3">
    <source>
        <dbReference type="Proteomes" id="UP001432027"/>
    </source>
</evidence>
<dbReference type="EMBL" id="BTSX01000001">
    <property type="protein sequence ID" value="GMS80739.1"/>
    <property type="molecule type" value="Genomic_DNA"/>
</dbReference>
<sequence length="101" mass="11249">LHTIMTTTLLKIVLLLSSSLLLTQAVDLRDFNYTEFVDNIKKTAVEHRHLALLQEGDLRPAGEGVVHLADNHTAFVMQGKLGENNLTFTNTSLEMNSKGSW</sequence>
<organism evidence="2 3">
    <name type="scientific">Pristionchus entomophagus</name>
    <dbReference type="NCBI Taxonomy" id="358040"/>
    <lineage>
        <taxon>Eukaryota</taxon>
        <taxon>Metazoa</taxon>
        <taxon>Ecdysozoa</taxon>
        <taxon>Nematoda</taxon>
        <taxon>Chromadorea</taxon>
        <taxon>Rhabditida</taxon>
        <taxon>Rhabditina</taxon>
        <taxon>Diplogasteromorpha</taxon>
        <taxon>Diplogasteroidea</taxon>
        <taxon>Neodiplogasteridae</taxon>
        <taxon>Pristionchus</taxon>
    </lineage>
</organism>
<dbReference type="AlphaFoldDB" id="A0AAV5SKX7"/>
<feature type="signal peptide" evidence="1">
    <location>
        <begin position="1"/>
        <end position="25"/>
    </location>
</feature>
<dbReference type="Proteomes" id="UP001432027">
    <property type="component" value="Unassembled WGS sequence"/>
</dbReference>
<protein>
    <submittedName>
        <fullName evidence="2">Uncharacterized protein</fullName>
    </submittedName>
</protein>
<name>A0AAV5SKX7_9BILA</name>
<proteinExistence type="predicted"/>
<feature type="chain" id="PRO_5043540250" evidence="1">
    <location>
        <begin position="26"/>
        <end position="101"/>
    </location>
</feature>
<gene>
    <name evidence="2" type="ORF">PENTCL1PPCAC_2914</name>
</gene>